<dbReference type="HOGENOM" id="CLU_063749_3_2_0"/>
<dbReference type="GO" id="GO:0016787">
    <property type="term" value="F:hydrolase activity"/>
    <property type="evidence" value="ECO:0007669"/>
    <property type="project" value="UniProtKB-UniRule"/>
</dbReference>
<protein>
    <recommendedName>
        <fullName evidence="2">Phosphoesterase</fullName>
        <ecNumber evidence="2">3.1.4.-</ecNumber>
    </recommendedName>
</protein>
<dbReference type="KEGG" id="tle:Tlet_0611"/>
<dbReference type="InterPro" id="IPR024654">
    <property type="entry name" value="Calcineurin-like_PHP_lpxH"/>
</dbReference>
<accession>A8F4U3</accession>
<dbReference type="Proteomes" id="UP000002016">
    <property type="component" value="Chromosome"/>
</dbReference>
<dbReference type="eggNOG" id="COG0622">
    <property type="taxonomic scope" value="Bacteria"/>
</dbReference>
<dbReference type="GO" id="GO:0046872">
    <property type="term" value="F:metal ion binding"/>
    <property type="evidence" value="ECO:0007669"/>
    <property type="project" value="UniProtKB-KW"/>
</dbReference>
<dbReference type="EC" id="3.1.4.-" evidence="2"/>
<evidence type="ECO:0000256" key="1">
    <source>
        <dbReference type="ARBA" id="ARBA00008950"/>
    </source>
</evidence>
<reference evidence="4 5" key="2">
    <citation type="journal article" date="2009" name="Proc. Natl. Acad. Sci. U.S.A.">
        <title>On the chimeric nature, thermophilic origin, and phylogenetic placement of the Thermotogales.</title>
        <authorList>
            <person name="Zhaxybayeva O."/>
            <person name="Swithers K.S."/>
            <person name="Lapierre P."/>
            <person name="Fournier G.P."/>
            <person name="Bickhart D.M."/>
            <person name="DeBoy R.T."/>
            <person name="Nelson K.E."/>
            <person name="Nesbo C.L."/>
            <person name="Doolittle W.F."/>
            <person name="Gogarten J.P."/>
            <person name="Noll K.M."/>
        </authorList>
    </citation>
    <scope>NUCLEOTIDE SEQUENCE [LARGE SCALE GENOMIC DNA]</scope>
    <source>
        <strain evidence="5">ATCC BAA-301 / DSM 14385 / NBRC 107922 / TMO</strain>
    </source>
</reference>
<name>A8F4U3_PSELT</name>
<evidence type="ECO:0000256" key="2">
    <source>
        <dbReference type="RuleBase" id="RU362039"/>
    </source>
</evidence>
<dbReference type="Gene3D" id="3.60.21.10">
    <property type="match status" value="1"/>
</dbReference>
<comment type="cofactor">
    <cofactor evidence="2">
        <name>a divalent metal cation</name>
        <dbReference type="ChEBI" id="CHEBI:60240"/>
    </cofactor>
</comment>
<evidence type="ECO:0000259" key="3">
    <source>
        <dbReference type="Pfam" id="PF12850"/>
    </source>
</evidence>
<proteinExistence type="inferred from homology"/>
<sequence length="160" mass="18037">MTLLLVSDLHVPVKMMSIPDNLLEIAKQVDAVFGLGDFVDMETVLTLESVSNKFYAVCGNMDYPDVKDHLPSVKLLQLEEWKIGLFHGWGAPFKIRERILSTMTQKPQVIFYGHTHIPDDTVCESVRFVNPGSVAEDGSYALVELCKDHLKVEFKKLQAD</sequence>
<dbReference type="InterPro" id="IPR029052">
    <property type="entry name" value="Metallo-depent_PP-like"/>
</dbReference>
<dbReference type="OrthoDB" id="9800565at2"/>
<dbReference type="EMBL" id="CP000812">
    <property type="protein sequence ID" value="ABV33177.1"/>
    <property type="molecule type" value="Genomic_DNA"/>
</dbReference>
<keyword evidence="2" id="KW-0479">Metal-binding</keyword>
<dbReference type="SUPFAM" id="SSF56300">
    <property type="entry name" value="Metallo-dependent phosphatases"/>
    <property type="match status" value="1"/>
</dbReference>
<reference evidence="4 5" key="1">
    <citation type="submission" date="2007-08" db="EMBL/GenBank/DDBJ databases">
        <title>Complete sequence of Thermotoga lettingae TMO.</title>
        <authorList>
            <consortium name="US DOE Joint Genome Institute"/>
            <person name="Copeland A."/>
            <person name="Lucas S."/>
            <person name="Lapidus A."/>
            <person name="Barry K."/>
            <person name="Glavina del Rio T."/>
            <person name="Dalin E."/>
            <person name="Tice H."/>
            <person name="Pitluck S."/>
            <person name="Foster B."/>
            <person name="Bruce D."/>
            <person name="Schmutz J."/>
            <person name="Larimer F."/>
            <person name="Land M."/>
            <person name="Hauser L."/>
            <person name="Kyrpides N."/>
            <person name="Mikhailova N."/>
            <person name="Nelson K."/>
            <person name="Gogarten J.P."/>
            <person name="Noll K."/>
            <person name="Richardson P."/>
        </authorList>
    </citation>
    <scope>NUCLEOTIDE SEQUENCE [LARGE SCALE GENOMIC DNA]</scope>
    <source>
        <strain evidence="5">ATCC BAA-301 / DSM 14385 / NBRC 107922 / TMO</strain>
    </source>
</reference>
<keyword evidence="5" id="KW-1185">Reference proteome</keyword>
<organism evidence="4 5">
    <name type="scientific">Pseudothermotoga lettingae (strain ATCC BAA-301 / DSM 14385 / NBRC 107922 / TMO)</name>
    <name type="common">Thermotoga lettingae</name>
    <dbReference type="NCBI Taxonomy" id="416591"/>
    <lineage>
        <taxon>Bacteria</taxon>
        <taxon>Thermotogati</taxon>
        <taxon>Thermotogota</taxon>
        <taxon>Thermotogae</taxon>
        <taxon>Thermotogales</taxon>
        <taxon>Thermotogaceae</taxon>
        <taxon>Pseudothermotoga</taxon>
    </lineage>
</organism>
<dbReference type="STRING" id="416591.Tlet_0611"/>
<dbReference type="AlphaFoldDB" id="A8F4U3"/>
<dbReference type="InterPro" id="IPR000979">
    <property type="entry name" value="Phosphodiesterase_MJ0936/Vps29"/>
</dbReference>
<dbReference type="PANTHER" id="PTHR11124">
    <property type="entry name" value="VACUOLAR SORTING PROTEIN VPS29"/>
    <property type="match status" value="1"/>
</dbReference>
<comment type="similarity">
    <text evidence="1 2">Belongs to the metallophosphoesterase superfamily. YfcE family.</text>
</comment>
<evidence type="ECO:0000313" key="5">
    <source>
        <dbReference type="Proteomes" id="UP000002016"/>
    </source>
</evidence>
<dbReference type="RefSeq" id="WP_012002658.1">
    <property type="nucleotide sequence ID" value="NC_009828.1"/>
</dbReference>
<dbReference type="Pfam" id="PF12850">
    <property type="entry name" value="Metallophos_2"/>
    <property type="match status" value="1"/>
</dbReference>
<feature type="domain" description="Calcineurin-like phosphoesterase" evidence="3">
    <location>
        <begin position="1"/>
        <end position="146"/>
    </location>
</feature>
<evidence type="ECO:0000313" key="4">
    <source>
        <dbReference type="EMBL" id="ABV33177.1"/>
    </source>
</evidence>
<gene>
    <name evidence="4" type="ordered locus">Tlet_0611</name>
</gene>
<dbReference type="NCBIfam" id="TIGR00040">
    <property type="entry name" value="yfcE"/>
    <property type="match status" value="1"/>
</dbReference>